<dbReference type="PANTHER" id="PTHR30349:SF41">
    <property type="entry name" value="INTEGRASE_RECOMBINASE PROTEIN MJ0367-RELATED"/>
    <property type="match status" value="1"/>
</dbReference>
<keyword evidence="2" id="KW-0238">DNA-binding</keyword>
<dbReference type="InterPro" id="IPR013762">
    <property type="entry name" value="Integrase-like_cat_sf"/>
</dbReference>
<dbReference type="GO" id="GO:0015074">
    <property type="term" value="P:DNA integration"/>
    <property type="evidence" value="ECO:0007669"/>
    <property type="project" value="InterPro"/>
</dbReference>
<evidence type="ECO:0000256" key="1">
    <source>
        <dbReference type="ARBA" id="ARBA00008857"/>
    </source>
</evidence>
<gene>
    <name evidence="5" type="ORF">NJ959_22660</name>
</gene>
<organism evidence="5 6">
    <name type="scientific">Limnofasciculus baicalensis BBK-W-15</name>
    <dbReference type="NCBI Taxonomy" id="2699891"/>
    <lineage>
        <taxon>Bacteria</taxon>
        <taxon>Bacillati</taxon>
        <taxon>Cyanobacteriota</taxon>
        <taxon>Cyanophyceae</taxon>
        <taxon>Coleofasciculales</taxon>
        <taxon>Coleofasciculaceae</taxon>
        <taxon>Limnofasciculus</taxon>
        <taxon>Limnofasciculus baicalensis</taxon>
    </lineage>
</organism>
<dbReference type="EMBL" id="JAMZMM010000299">
    <property type="protein sequence ID" value="MCP2731230.1"/>
    <property type="molecule type" value="Genomic_DNA"/>
</dbReference>
<evidence type="ECO:0000256" key="3">
    <source>
        <dbReference type="ARBA" id="ARBA00023172"/>
    </source>
</evidence>
<dbReference type="InterPro" id="IPR050090">
    <property type="entry name" value="Tyrosine_recombinase_XerCD"/>
</dbReference>
<dbReference type="GO" id="GO:0003677">
    <property type="term" value="F:DNA binding"/>
    <property type="evidence" value="ECO:0007669"/>
    <property type="project" value="UniProtKB-KW"/>
</dbReference>
<dbReference type="RefSeq" id="WP_254013975.1">
    <property type="nucleotide sequence ID" value="NZ_JAMZMM010000299.1"/>
</dbReference>
<dbReference type="GO" id="GO:0006310">
    <property type="term" value="P:DNA recombination"/>
    <property type="evidence" value="ECO:0007669"/>
    <property type="project" value="UniProtKB-KW"/>
</dbReference>
<reference evidence="5" key="1">
    <citation type="submission" date="2022-06" db="EMBL/GenBank/DDBJ databases">
        <title>New cyanobacteria of genus Symplocastrum in benthos of Lake Baikal.</title>
        <authorList>
            <person name="Sorokovikova E."/>
            <person name="Tikhonova I."/>
            <person name="Krasnopeev A."/>
            <person name="Evseev P."/>
            <person name="Gladkikh A."/>
            <person name="Belykh O."/>
        </authorList>
    </citation>
    <scope>NUCLEOTIDE SEQUENCE</scope>
    <source>
        <strain evidence="5">BBK-W-15</strain>
    </source>
</reference>
<dbReference type="Pfam" id="PF00589">
    <property type="entry name" value="Phage_integrase"/>
    <property type="match status" value="1"/>
</dbReference>
<evidence type="ECO:0000313" key="6">
    <source>
        <dbReference type="Proteomes" id="UP001204953"/>
    </source>
</evidence>
<sequence>MVAPKRPSDNHGSIRIRFTHNGIRFTLGSLGQYGDSIALKHAQTICDRIALDIASGNFTATNNGELALKYNPSAIGDFIKQAKKGIQDSIKDLPTEKEPTLIELLEKRLENKFSTPDKAVIVLLKKYHREIESIDDAQNFITWLKTERGVSNSTIQRYQNTLKVVSPFFRQVKIEIESKPLPKPFTAEETREIIDWFQVSEYYCHYADYVKFLFLTGTRTSEAIGLQWKHIDFNRNLLFIYESLGRNKNNTSHRVRKTTKTNKMREFPIAHGLLEMLTTRYEQSDKNPESLVFPSPKGHPIDDHNFSQRIWAKCLKELGIEHRPQYNTRHTFISHFLEKTKDVVKCASLTHGSKSGIQTIYNNYAGIINRVEVPELF</sequence>
<evidence type="ECO:0000259" key="4">
    <source>
        <dbReference type="PROSITE" id="PS51898"/>
    </source>
</evidence>
<dbReference type="Proteomes" id="UP001204953">
    <property type="component" value="Unassembled WGS sequence"/>
</dbReference>
<accession>A0AAE3GV49</accession>
<comment type="similarity">
    <text evidence="1">Belongs to the 'phage' integrase family.</text>
</comment>
<evidence type="ECO:0000313" key="5">
    <source>
        <dbReference type="EMBL" id="MCP2731230.1"/>
    </source>
</evidence>
<name>A0AAE3GV49_9CYAN</name>
<dbReference type="Gene3D" id="1.10.443.10">
    <property type="entry name" value="Intergrase catalytic core"/>
    <property type="match status" value="1"/>
</dbReference>
<comment type="caution">
    <text evidence="5">The sequence shown here is derived from an EMBL/GenBank/DDBJ whole genome shotgun (WGS) entry which is preliminary data.</text>
</comment>
<dbReference type="InterPro" id="IPR002104">
    <property type="entry name" value="Integrase_catalytic"/>
</dbReference>
<keyword evidence="3" id="KW-0233">DNA recombination</keyword>
<dbReference type="InterPro" id="IPR011010">
    <property type="entry name" value="DNA_brk_join_enz"/>
</dbReference>
<feature type="domain" description="Tyr recombinase" evidence="4">
    <location>
        <begin position="180"/>
        <end position="377"/>
    </location>
</feature>
<dbReference type="SUPFAM" id="SSF56349">
    <property type="entry name" value="DNA breaking-rejoining enzymes"/>
    <property type="match status" value="1"/>
</dbReference>
<protein>
    <submittedName>
        <fullName evidence="5">Site-specific integrase</fullName>
    </submittedName>
</protein>
<keyword evidence="6" id="KW-1185">Reference proteome</keyword>
<dbReference type="PROSITE" id="PS51898">
    <property type="entry name" value="TYR_RECOMBINASE"/>
    <property type="match status" value="1"/>
</dbReference>
<dbReference type="AlphaFoldDB" id="A0AAE3GV49"/>
<proteinExistence type="inferred from homology"/>
<evidence type="ECO:0000256" key="2">
    <source>
        <dbReference type="ARBA" id="ARBA00023125"/>
    </source>
</evidence>
<dbReference type="PANTHER" id="PTHR30349">
    <property type="entry name" value="PHAGE INTEGRASE-RELATED"/>
    <property type="match status" value="1"/>
</dbReference>